<evidence type="ECO:0000313" key="3">
    <source>
        <dbReference type="RefSeq" id="XP_054854947.1"/>
    </source>
</evidence>
<dbReference type="AlphaFoldDB" id="A0AA97KEJ9"/>
<feature type="compositionally biased region" description="Pro residues" evidence="1">
    <location>
        <begin position="278"/>
        <end position="307"/>
    </location>
</feature>
<feature type="compositionally biased region" description="Low complexity" evidence="1">
    <location>
        <begin position="95"/>
        <end position="105"/>
    </location>
</feature>
<feature type="compositionally biased region" description="Basic and acidic residues" evidence="1">
    <location>
        <begin position="75"/>
        <end position="84"/>
    </location>
</feature>
<evidence type="ECO:0000313" key="2">
    <source>
        <dbReference type="Proteomes" id="UP001190640"/>
    </source>
</evidence>
<feature type="compositionally biased region" description="Low complexity" evidence="1">
    <location>
        <begin position="29"/>
        <end position="38"/>
    </location>
</feature>
<feature type="compositionally biased region" description="Low complexity" evidence="1">
    <location>
        <begin position="478"/>
        <end position="488"/>
    </location>
</feature>
<sequence>MKPNWPCLAAALSKPAPSRQLWPSPPCPACRSPPRAPSAACLPARQPLSKRCNACSPTEGGLGLLGRGAPGPRMPHGEGAERQRQGGAPGGRLGGPACLPGGAAQRTACPPPCLAPNRCTSLEPPPRHLQDPSRPSRADLPGGTTGEATRPRLRPPAPSKACRRGQASPPPPRRAPSPRREFRRRRRPRWPSLPSPAPAGRAGSGRRGSPARIRRRPRFAARGQQERAGGGGRDGGATPARPAGPSQPGRGGSAQDPPAEQRPRQLRPSPEAAAAAPLAPPPPGLQLPQGPPAATPPAAQAPPPPPGWEGGAAAAEPEQEQGPPRAPPLGGMEAPNGRPATPHSPGARQREERGAGCARRSRREEPRWRRRGQRGAEGRGLAGRSPLLPTPALWPCAERDEPRAVPEPLLAESPGRTGDAGAPRLAGLCAAAPRPRPFAVRRESRRERRGIEETEERARRVRLRAAGTGPNPPPEPGPGQSSPQAPGERQPQTRRSWPGLGRRPEGRSSSRGAGGAGHGSPGREEGREGGTGRARRGESREPSCRARVPGAPLPASCPPCVLAEAGSGPGRAPAPFPCDFPCWAVSAEGPPRQRGSCRAPRPLTYFEV</sequence>
<keyword evidence="2" id="KW-1185">Reference proteome</keyword>
<evidence type="ECO:0000256" key="1">
    <source>
        <dbReference type="SAM" id="MobiDB-lite"/>
    </source>
</evidence>
<gene>
    <name evidence="3" type="primary">LOC129343014</name>
</gene>
<protein>
    <submittedName>
        <fullName evidence="3">Collagen alpha-1(III) chain-like</fullName>
    </submittedName>
</protein>
<feature type="compositionally biased region" description="Gly residues" evidence="1">
    <location>
        <begin position="60"/>
        <end position="69"/>
    </location>
</feature>
<feature type="compositionally biased region" description="Basic and acidic residues" evidence="1">
    <location>
        <begin position="440"/>
        <end position="458"/>
    </location>
</feature>
<reference evidence="3" key="1">
    <citation type="submission" date="2025-08" db="UniProtKB">
        <authorList>
            <consortium name="RefSeq"/>
        </authorList>
    </citation>
    <scope>IDENTIFICATION</scope>
    <source>
        <tissue evidence="3">Blood</tissue>
    </source>
</reference>
<dbReference type="Proteomes" id="UP001190640">
    <property type="component" value="Chromosome 15"/>
</dbReference>
<accession>A0AA97KEJ9</accession>
<feature type="region of interest" description="Disordered" evidence="1">
    <location>
        <begin position="15"/>
        <end position="38"/>
    </location>
</feature>
<dbReference type="GeneID" id="129343014"/>
<organism evidence="2 3">
    <name type="scientific">Eublepharis macularius</name>
    <name type="common">Leopard gecko</name>
    <name type="synonym">Cyrtodactylus macularius</name>
    <dbReference type="NCBI Taxonomy" id="481883"/>
    <lineage>
        <taxon>Eukaryota</taxon>
        <taxon>Metazoa</taxon>
        <taxon>Chordata</taxon>
        <taxon>Craniata</taxon>
        <taxon>Vertebrata</taxon>
        <taxon>Euteleostomi</taxon>
        <taxon>Lepidosauria</taxon>
        <taxon>Squamata</taxon>
        <taxon>Bifurcata</taxon>
        <taxon>Gekkota</taxon>
        <taxon>Eublepharidae</taxon>
        <taxon>Eublepharinae</taxon>
        <taxon>Eublepharis</taxon>
    </lineage>
</organism>
<feature type="compositionally biased region" description="Low complexity" evidence="1">
    <location>
        <begin position="311"/>
        <end position="323"/>
    </location>
</feature>
<feature type="compositionally biased region" description="Basic and acidic residues" evidence="1">
    <location>
        <begin position="125"/>
        <end position="137"/>
    </location>
</feature>
<dbReference type="RefSeq" id="XP_054854947.1">
    <property type="nucleotide sequence ID" value="XM_054998972.1"/>
</dbReference>
<feature type="compositionally biased region" description="Basic and acidic residues" evidence="1">
    <location>
        <begin position="521"/>
        <end position="544"/>
    </location>
</feature>
<dbReference type="KEGG" id="emc:129343014"/>
<proteinExistence type="predicted"/>
<feature type="region of interest" description="Disordered" evidence="1">
    <location>
        <begin position="59"/>
        <end position="551"/>
    </location>
</feature>
<name>A0AA97KEJ9_EUBMA</name>